<proteinExistence type="predicted"/>
<dbReference type="EMBL" id="AP026801">
    <property type="protein sequence ID" value="BDR57476.1"/>
    <property type="molecule type" value="Genomic_DNA"/>
</dbReference>
<dbReference type="AlphaFoldDB" id="A0AAU9D4R5"/>
<organism evidence="1 2">
    <name type="scientific">Xylocopilactobacillus apis</name>
    <dbReference type="NCBI Taxonomy" id="2932183"/>
    <lineage>
        <taxon>Bacteria</taxon>
        <taxon>Bacillati</taxon>
        <taxon>Bacillota</taxon>
        <taxon>Bacilli</taxon>
        <taxon>Lactobacillales</taxon>
        <taxon>Lactobacillaceae</taxon>
        <taxon>Xylocopilactobacillus</taxon>
    </lineage>
</organism>
<evidence type="ECO:0000313" key="2">
    <source>
        <dbReference type="Proteomes" id="UP001321804"/>
    </source>
</evidence>
<sequence length="88" mass="9793">MVKSATQTHHEVHKQFAKNVGYVLINASGLSEAQSRKLSKYQIPDGKRGTDSNNYLNYISNSNDFGDTERPYISPVNDDLTYRGGLLG</sequence>
<evidence type="ECO:0000313" key="1">
    <source>
        <dbReference type="EMBL" id="BDR57476.1"/>
    </source>
</evidence>
<keyword evidence="2" id="KW-1185">Reference proteome</keyword>
<gene>
    <name evidence="1" type="ORF">KIMC2_20380</name>
</gene>
<dbReference type="Proteomes" id="UP001321804">
    <property type="component" value="Chromosome"/>
</dbReference>
<accession>A0AAU9D4R5</accession>
<dbReference type="RefSeq" id="WP_317696597.1">
    <property type="nucleotide sequence ID" value="NZ_AP026801.1"/>
</dbReference>
<protein>
    <submittedName>
        <fullName evidence="1">Uncharacterized protein</fullName>
    </submittedName>
</protein>
<name>A0AAU9D4R5_9LACO</name>
<dbReference type="KEGG" id="xak:KIMC2_20380"/>
<reference evidence="1 2" key="1">
    <citation type="journal article" date="2023" name="Microbiol. Spectr.">
        <title>Symbiosis of Carpenter Bees with Uncharacterized Lactic Acid Bacteria Showing NAD Auxotrophy.</title>
        <authorList>
            <person name="Kawasaki S."/>
            <person name="Ozawa K."/>
            <person name="Mori T."/>
            <person name="Yamamoto A."/>
            <person name="Ito M."/>
            <person name="Ohkuma M."/>
            <person name="Sakamoto M."/>
            <person name="Matsutani M."/>
        </authorList>
    </citation>
    <scope>NUCLEOTIDE SEQUENCE [LARGE SCALE GENOMIC DNA]</scope>
    <source>
        <strain evidence="1 2">KimC2</strain>
    </source>
</reference>